<feature type="compositionally biased region" description="Basic residues" evidence="1">
    <location>
        <begin position="57"/>
        <end position="66"/>
    </location>
</feature>
<dbReference type="InParanoid" id="A0A409X0N3"/>
<reference evidence="2 3" key="1">
    <citation type="journal article" date="2018" name="Evol. Lett.">
        <title>Horizontal gene cluster transfer increased hallucinogenic mushroom diversity.</title>
        <authorList>
            <person name="Reynolds H.T."/>
            <person name="Vijayakumar V."/>
            <person name="Gluck-Thaler E."/>
            <person name="Korotkin H.B."/>
            <person name="Matheny P.B."/>
            <person name="Slot J.C."/>
        </authorList>
    </citation>
    <scope>NUCLEOTIDE SEQUENCE [LARGE SCALE GENOMIC DNA]</scope>
    <source>
        <strain evidence="2 3">2631</strain>
    </source>
</reference>
<comment type="caution">
    <text evidence="2">The sequence shown here is derived from an EMBL/GenBank/DDBJ whole genome shotgun (WGS) entry which is preliminary data.</text>
</comment>
<keyword evidence="3" id="KW-1185">Reference proteome</keyword>
<dbReference type="EMBL" id="NHYD01002895">
    <property type="protein sequence ID" value="PPQ84320.1"/>
    <property type="molecule type" value="Genomic_DNA"/>
</dbReference>
<feature type="region of interest" description="Disordered" evidence="1">
    <location>
        <begin position="29"/>
        <end position="82"/>
    </location>
</feature>
<protein>
    <recommendedName>
        <fullName evidence="4">F-box domain-containing protein</fullName>
    </recommendedName>
</protein>
<name>A0A409X0N3_PSICY</name>
<sequence length="721" mass="81779">MSRRSTRQAAVSAKLTNISGPVIDLALSDAPSEDGEFEDAVKTEEDQEDEPVSQKNRGIKRKRAKRTVQAVAQPSGKKARGKRGSLKDLLEMNYDVLHEIFGCLNPIDLLHLTWTCQMTRSFLMKSAHKSIWKAARSNISGLPDCPADLNEAQYANLAFGKSCNVCLRNLGISATHTVWDARLRICSKCMEKRWCPILTSLLLISDGYLTAGPTEMAQLRHLIPKIYIEKPTRTVRRWRDNIKEYFYRELDTQWMKEFEKAKDRMQWLREKVMKQTAIRAHANACTSWFEDYLQTLEEEKVTLERDRLAVYAILSSMPVAKRSHILSSIRTRLRTKGWGAEVNDMIARGHLLEEHPAVAKASRKELTERILQNLDMALMEFLGHCRKERLLRDRKQLLEARLPLLYEAVKTYRSAFPPNAAALDVGDFFNHPDVENFIANASEISDPAHLDHIRSKLPEIARQIQSEIEEKIFLHIEAACGPEYIFDRGTVLTLATTAFSCDFCHEGPLMVDPIRYPRALVHACATTFKGSYEDKFDSDHKILGAITGKTSWNKYGCVSFSEASRRVLTEVVTLCGLDPKKTTVAEMDAADPILECVSCNDDHSGRLTMRWSTVPYHVNTSHGNQSRPAMSLVILDDHEANIVRLRMNEIEALKRAHLEYENMACGHCSQAGNSASLKHHVYDEHGIHSLTDGDIISKLDSYCLQGSFRLWPPREVRRGAA</sequence>
<proteinExistence type="predicted"/>
<dbReference type="STRING" id="93625.A0A409X0N3"/>
<accession>A0A409X0N3</accession>
<dbReference type="Proteomes" id="UP000283269">
    <property type="component" value="Unassembled WGS sequence"/>
</dbReference>
<dbReference type="OrthoDB" id="2322499at2759"/>
<evidence type="ECO:0008006" key="4">
    <source>
        <dbReference type="Google" id="ProtNLM"/>
    </source>
</evidence>
<evidence type="ECO:0000313" key="3">
    <source>
        <dbReference type="Proteomes" id="UP000283269"/>
    </source>
</evidence>
<evidence type="ECO:0000313" key="2">
    <source>
        <dbReference type="EMBL" id="PPQ84320.1"/>
    </source>
</evidence>
<gene>
    <name evidence="2" type="ORF">CVT25_011594</name>
</gene>
<evidence type="ECO:0000256" key="1">
    <source>
        <dbReference type="SAM" id="MobiDB-lite"/>
    </source>
</evidence>
<organism evidence="2 3">
    <name type="scientific">Psilocybe cyanescens</name>
    <dbReference type="NCBI Taxonomy" id="93625"/>
    <lineage>
        <taxon>Eukaryota</taxon>
        <taxon>Fungi</taxon>
        <taxon>Dikarya</taxon>
        <taxon>Basidiomycota</taxon>
        <taxon>Agaricomycotina</taxon>
        <taxon>Agaricomycetes</taxon>
        <taxon>Agaricomycetidae</taxon>
        <taxon>Agaricales</taxon>
        <taxon>Agaricineae</taxon>
        <taxon>Strophariaceae</taxon>
        <taxon>Psilocybe</taxon>
    </lineage>
</organism>
<dbReference type="AlphaFoldDB" id="A0A409X0N3"/>